<evidence type="ECO:0000256" key="4">
    <source>
        <dbReference type="ARBA" id="ARBA00035175"/>
    </source>
</evidence>
<reference evidence="7" key="2">
    <citation type="journal article" date="2021" name="Microbiome">
        <title>Successional dynamics and alternative stable states in a saline activated sludge microbial community over 9 years.</title>
        <authorList>
            <person name="Wang Y."/>
            <person name="Ye J."/>
            <person name="Ju F."/>
            <person name="Liu L."/>
            <person name="Boyd J.A."/>
            <person name="Deng Y."/>
            <person name="Parks D.H."/>
            <person name="Jiang X."/>
            <person name="Yin X."/>
            <person name="Woodcroft B.J."/>
            <person name="Tyson G.W."/>
            <person name="Hugenholtz P."/>
            <person name="Polz M.F."/>
            <person name="Zhang T."/>
        </authorList>
    </citation>
    <scope>NUCLEOTIDE SEQUENCE</scope>
    <source>
        <strain evidence="7">HKST-UBA14</strain>
    </source>
</reference>
<dbReference type="InterPro" id="IPR018261">
    <property type="entry name" value="Ribosomal_bL27_CS"/>
</dbReference>
<dbReference type="PROSITE" id="PS00831">
    <property type="entry name" value="RIBOSOMAL_L27"/>
    <property type="match status" value="1"/>
</dbReference>
<evidence type="ECO:0000256" key="3">
    <source>
        <dbReference type="ARBA" id="ARBA00023274"/>
    </source>
</evidence>
<dbReference type="EMBL" id="JAGQLK010000114">
    <property type="protein sequence ID" value="MCA9383693.1"/>
    <property type="molecule type" value="Genomic_DNA"/>
</dbReference>
<dbReference type="InterPro" id="IPR001684">
    <property type="entry name" value="Ribosomal_bL27"/>
</dbReference>
<dbReference type="PRINTS" id="PR00063">
    <property type="entry name" value="RIBOSOMALL27"/>
</dbReference>
<dbReference type="PANTHER" id="PTHR15893:SF0">
    <property type="entry name" value="LARGE RIBOSOMAL SUBUNIT PROTEIN BL27M"/>
    <property type="match status" value="1"/>
</dbReference>
<dbReference type="GO" id="GO:0022625">
    <property type="term" value="C:cytosolic large ribosomal subunit"/>
    <property type="evidence" value="ECO:0007669"/>
    <property type="project" value="TreeGrafter"/>
</dbReference>
<accession>A0A955L6R0</accession>
<comment type="caution">
    <text evidence="7">The sequence shown here is derived from an EMBL/GenBank/DDBJ whole genome shotgun (WGS) entry which is preliminary data.</text>
</comment>
<evidence type="ECO:0000256" key="1">
    <source>
        <dbReference type="ARBA" id="ARBA00010797"/>
    </source>
</evidence>
<reference evidence="7" key="1">
    <citation type="submission" date="2020-04" db="EMBL/GenBank/DDBJ databases">
        <authorList>
            <person name="Zhang T."/>
        </authorList>
    </citation>
    <scope>NUCLEOTIDE SEQUENCE</scope>
    <source>
        <strain evidence="7">HKST-UBA14</strain>
    </source>
</reference>
<name>A0A955L6R0_9BACT</name>
<gene>
    <name evidence="7" type="primary">rpmA</name>
    <name evidence="7" type="ORF">KC909_04960</name>
</gene>
<proteinExistence type="inferred from homology"/>
<feature type="region of interest" description="Disordered" evidence="6">
    <location>
        <begin position="87"/>
        <end position="125"/>
    </location>
</feature>
<organism evidence="7 8">
    <name type="scientific">Candidatus Dojkabacteria bacterium</name>
    <dbReference type="NCBI Taxonomy" id="2099670"/>
    <lineage>
        <taxon>Bacteria</taxon>
        <taxon>Candidatus Dojkabacteria</taxon>
    </lineage>
</organism>
<dbReference type="FunFam" id="2.40.50.100:FF:000020">
    <property type="entry name" value="50S ribosomal protein L27"/>
    <property type="match status" value="1"/>
</dbReference>
<dbReference type="GO" id="GO:0003735">
    <property type="term" value="F:structural constituent of ribosome"/>
    <property type="evidence" value="ECO:0007669"/>
    <property type="project" value="InterPro"/>
</dbReference>
<dbReference type="AlphaFoldDB" id="A0A955L6R0"/>
<evidence type="ECO:0000256" key="2">
    <source>
        <dbReference type="ARBA" id="ARBA00022980"/>
    </source>
</evidence>
<dbReference type="Gene3D" id="2.40.50.100">
    <property type="match status" value="1"/>
</dbReference>
<dbReference type="Pfam" id="PF01016">
    <property type="entry name" value="Ribosomal_L27"/>
    <property type="match status" value="1"/>
</dbReference>
<evidence type="ECO:0000256" key="6">
    <source>
        <dbReference type="SAM" id="MobiDB-lite"/>
    </source>
</evidence>
<evidence type="ECO:0000256" key="5">
    <source>
        <dbReference type="ARBA" id="ARBA00035477"/>
    </source>
</evidence>
<feature type="compositionally biased region" description="Basic and acidic residues" evidence="6">
    <location>
        <begin position="87"/>
        <end position="114"/>
    </location>
</feature>
<keyword evidence="2 7" id="KW-0689">Ribosomal protein</keyword>
<dbReference type="GO" id="GO:0006412">
    <property type="term" value="P:translation"/>
    <property type="evidence" value="ECO:0007669"/>
    <property type="project" value="InterPro"/>
</dbReference>
<sequence>MAHTKAQGAANRTVQVAGKRLGLKRAAGQFVKAGNILVRQRGTVFHAGINTGLGKDHTIFATENGYVSFRNMTGSHRGQKYIDVLTEESKKEVKKEAPKKETTKTVEKKAEKTPAKKTASKKSTK</sequence>
<protein>
    <recommendedName>
        <fullName evidence="4">Large ribosomal subunit protein bL27</fullName>
    </recommendedName>
    <alternativeName>
        <fullName evidence="5">50S ribosomal protein L27</fullName>
    </alternativeName>
</protein>
<evidence type="ECO:0000313" key="7">
    <source>
        <dbReference type="EMBL" id="MCA9383693.1"/>
    </source>
</evidence>
<keyword evidence="3" id="KW-0687">Ribonucleoprotein</keyword>
<dbReference type="Proteomes" id="UP000783287">
    <property type="component" value="Unassembled WGS sequence"/>
</dbReference>
<comment type="similarity">
    <text evidence="1">Belongs to the bacterial ribosomal protein bL27 family.</text>
</comment>
<dbReference type="PANTHER" id="PTHR15893">
    <property type="entry name" value="RIBOSOMAL PROTEIN L27"/>
    <property type="match status" value="1"/>
</dbReference>
<dbReference type="NCBIfam" id="TIGR00062">
    <property type="entry name" value="L27"/>
    <property type="match status" value="1"/>
</dbReference>
<evidence type="ECO:0000313" key="8">
    <source>
        <dbReference type="Proteomes" id="UP000783287"/>
    </source>
</evidence>
<dbReference type="SUPFAM" id="SSF110324">
    <property type="entry name" value="Ribosomal L27 protein-like"/>
    <property type="match status" value="1"/>
</dbReference>